<dbReference type="Pfam" id="PF07729">
    <property type="entry name" value="FCD"/>
    <property type="match status" value="1"/>
</dbReference>
<feature type="compositionally biased region" description="Low complexity" evidence="4">
    <location>
        <begin position="127"/>
        <end position="141"/>
    </location>
</feature>
<dbReference type="CDD" id="cd07377">
    <property type="entry name" value="WHTH_GntR"/>
    <property type="match status" value="1"/>
</dbReference>
<evidence type="ECO:0000313" key="6">
    <source>
        <dbReference type="EMBL" id="GAA0958035.1"/>
    </source>
</evidence>
<evidence type="ECO:0000256" key="2">
    <source>
        <dbReference type="ARBA" id="ARBA00023125"/>
    </source>
</evidence>
<dbReference type="PROSITE" id="PS50949">
    <property type="entry name" value="HTH_GNTR"/>
    <property type="match status" value="1"/>
</dbReference>
<keyword evidence="3" id="KW-0804">Transcription</keyword>
<accession>A0ABN1RIT3</accession>
<dbReference type="Gene3D" id="1.10.10.10">
    <property type="entry name" value="Winged helix-like DNA-binding domain superfamily/Winged helix DNA-binding domain"/>
    <property type="match status" value="1"/>
</dbReference>
<dbReference type="InterPro" id="IPR011711">
    <property type="entry name" value="GntR_C"/>
</dbReference>
<dbReference type="Proteomes" id="UP001500542">
    <property type="component" value="Unassembled WGS sequence"/>
</dbReference>
<dbReference type="RefSeq" id="WP_343980401.1">
    <property type="nucleotide sequence ID" value="NZ_BAAAHK010000019.1"/>
</dbReference>
<dbReference type="EMBL" id="BAAAHK010000019">
    <property type="protein sequence ID" value="GAA0958035.1"/>
    <property type="molecule type" value="Genomic_DNA"/>
</dbReference>
<keyword evidence="2" id="KW-0238">DNA-binding</keyword>
<organism evidence="6 7">
    <name type="scientific">Kribbella koreensis</name>
    <dbReference type="NCBI Taxonomy" id="57909"/>
    <lineage>
        <taxon>Bacteria</taxon>
        <taxon>Bacillati</taxon>
        <taxon>Actinomycetota</taxon>
        <taxon>Actinomycetes</taxon>
        <taxon>Propionibacteriales</taxon>
        <taxon>Kribbellaceae</taxon>
        <taxon>Kribbella</taxon>
    </lineage>
</organism>
<dbReference type="InterPro" id="IPR008920">
    <property type="entry name" value="TF_FadR/GntR_C"/>
</dbReference>
<feature type="region of interest" description="Disordered" evidence="4">
    <location>
        <begin position="127"/>
        <end position="149"/>
    </location>
</feature>
<protein>
    <submittedName>
        <fullName evidence="6">FadR/GntR family transcriptional regulator</fullName>
    </submittedName>
</protein>
<feature type="domain" description="HTH gntR-type" evidence="5">
    <location>
        <begin position="10"/>
        <end position="78"/>
    </location>
</feature>
<dbReference type="SUPFAM" id="SSF46785">
    <property type="entry name" value="Winged helix' DNA-binding domain"/>
    <property type="match status" value="1"/>
</dbReference>
<proteinExistence type="predicted"/>
<gene>
    <name evidence="6" type="ORF">GCM10009554_69680</name>
</gene>
<evidence type="ECO:0000259" key="5">
    <source>
        <dbReference type="PROSITE" id="PS50949"/>
    </source>
</evidence>
<dbReference type="PANTHER" id="PTHR43537">
    <property type="entry name" value="TRANSCRIPTIONAL REGULATOR, GNTR FAMILY"/>
    <property type="match status" value="1"/>
</dbReference>
<keyword evidence="1" id="KW-0805">Transcription regulation</keyword>
<reference evidence="6 7" key="1">
    <citation type="journal article" date="2019" name="Int. J. Syst. Evol. Microbiol.">
        <title>The Global Catalogue of Microorganisms (GCM) 10K type strain sequencing project: providing services to taxonomists for standard genome sequencing and annotation.</title>
        <authorList>
            <consortium name="The Broad Institute Genomics Platform"/>
            <consortium name="The Broad Institute Genome Sequencing Center for Infectious Disease"/>
            <person name="Wu L."/>
            <person name="Ma J."/>
        </authorList>
    </citation>
    <scope>NUCLEOTIDE SEQUENCE [LARGE SCALE GENOMIC DNA]</scope>
    <source>
        <strain evidence="6 7">JCM 10977</strain>
    </source>
</reference>
<dbReference type="SUPFAM" id="SSF48008">
    <property type="entry name" value="GntR ligand-binding domain-like"/>
    <property type="match status" value="1"/>
</dbReference>
<evidence type="ECO:0000313" key="7">
    <source>
        <dbReference type="Proteomes" id="UP001500542"/>
    </source>
</evidence>
<name>A0ABN1RIT3_9ACTN</name>
<dbReference type="InterPro" id="IPR036390">
    <property type="entry name" value="WH_DNA-bd_sf"/>
</dbReference>
<dbReference type="PANTHER" id="PTHR43537:SF5">
    <property type="entry name" value="UXU OPERON TRANSCRIPTIONAL REGULATOR"/>
    <property type="match status" value="1"/>
</dbReference>
<evidence type="ECO:0000256" key="1">
    <source>
        <dbReference type="ARBA" id="ARBA00023015"/>
    </source>
</evidence>
<dbReference type="PRINTS" id="PR00035">
    <property type="entry name" value="HTHGNTR"/>
</dbReference>
<dbReference type="SMART" id="SM00895">
    <property type="entry name" value="FCD"/>
    <property type="match status" value="1"/>
</dbReference>
<evidence type="ECO:0000256" key="3">
    <source>
        <dbReference type="ARBA" id="ARBA00023163"/>
    </source>
</evidence>
<comment type="caution">
    <text evidence="6">The sequence shown here is derived from an EMBL/GenBank/DDBJ whole genome shotgun (WGS) entry which is preliminary data.</text>
</comment>
<dbReference type="Pfam" id="PF00392">
    <property type="entry name" value="GntR"/>
    <property type="match status" value="1"/>
</dbReference>
<dbReference type="Gene3D" id="1.20.120.530">
    <property type="entry name" value="GntR ligand-binding domain-like"/>
    <property type="match status" value="1"/>
</dbReference>
<dbReference type="SMART" id="SM00345">
    <property type="entry name" value="HTH_GNTR"/>
    <property type="match status" value="1"/>
</dbReference>
<dbReference type="InterPro" id="IPR000524">
    <property type="entry name" value="Tscrpt_reg_HTH_GntR"/>
</dbReference>
<dbReference type="InterPro" id="IPR036388">
    <property type="entry name" value="WH-like_DNA-bd_sf"/>
</dbReference>
<evidence type="ECO:0000256" key="4">
    <source>
        <dbReference type="SAM" id="MobiDB-lite"/>
    </source>
</evidence>
<sequence>MTNSTVGVAPSLSDRLTEAILGIIRDADLGPGDAIPSARELAKRFELTTPTIREALRKLEATGAVEFRHGSGTYVGPTINNVVLANPHRPPITKNSVLELIGARLLIEPAVAAQAARVQAAAAPAPSGAGAAEEGAAAEGEAGSHGAGSGGWSLEKLEAAVTNALTPPGGPAFALNFHVELAAASGNPVVEELIGSLLKVRVREQQQIRQLYDNRKRDYEEHRAIFEAVKSGDAAAAEQLTREHLDHIRTAIEAAAFPELP</sequence>
<keyword evidence="7" id="KW-1185">Reference proteome</keyword>